<dbReference type="InterPro" id="IPR028082">
    <property type="entry name" value="Peripla_BP_I"/>
</dbReference>
<evidence type="ECO:0000313" key="2">
    <source>
        <dbReference type="Proteomes" id="UP001202248"/>
    </source>
</evidence>
<comment type="caution">
    <text evidence="1">The sequence shown here is derived from an EMBL/GenBank/DDBJ whole genome shotgun (WGS) entry which is preliminary data.</text>
</comment>
<gene>
    <name evidence="1" type="ORF">MKP09_15020</name>
</gene>
<proteinExistence type="predicted"/>
<reference evidence="1 2" key="1">
    <citation type="submission" date="2022-02" db="EMBL/GenBank/DDBJ databases">
        <authorList>
            <person name="Min J."/>
        </authorList>
    </citation>
    <scope>NUCLEOTIDE SEQUENCE [LARGE SCALE GENOMIC DNA]</scope>
    <source>
        <strain evidence="1 2">GR10-1</strain>
    </source>
</reference>
<protein>
    <submittedName>
        <fullName evidence="1">Uncharacterized protein</fullName>
    </submittedName>
</protein>
<dbReference type="Proteomes" id="UP001202248">
    <property type="component" value="Unassembled WGS sequence"/>
</dbReference>
<name>A0ABS9SL74_9BACT</name>
<evidence type="ECO:0000313" key="1">
    <source>
        <dbReference type="EMBL" id="MCH5599124.1"/>
    </source>
</evidence>
<keyword evidence="2" id="KW-1185">Reference proteome</keyword>
<accession>A0ABS9SL74</accession>
<dbReference type="SUPFAM" id="SSF53822">
    <property type="entry name" value="Periplasmic binding protein-like I"/>
    <property type="match status" value="1"/>
</dbReference>
<dbReference type="RefSeq" id="WP_240830802.1">
    <property type="nucleotide sequence ID" value="NZ_JAKWBL010000003.1"/>
</dbReference>
<dbReference type="EMBL" id="JAKWBL010000003">
    <property type="protein sequence ID" value="MCH5599124.1"/>
    <property type="molecule type" value="Genomic_DNA"/>
</dbReference>
<organism evidence="1 2">
    <name type="scientific">Niabella ginsengisoli</name>
    <dbReference type="NCBI Taxonomy" id="522298"/>
    <lineage>
        <taxon>Bacteria</taxon>
        <taxon>Pseudomonadati</taxon>
        <taxon>Bacteroidota</taxon>
        <taxon>Chitinophagia</taxon>
        <taxon>Chitinophagales</taxon>
        <taxon>Chitinophagaceae</taxon>
        <taxon>Niabella</taxon>
    </lineage>
</organism>
<sequence length="186" mass="21589">MYVVAPIPHKKSGNILKTLPVDKFLMIDRHVPVKADFSYITQEFFQSSYAAFAQLAPAIKKYKKMIYYHRPNSDTPDEILQAFQKFVKDFKIRHSILPEYTIGSIEAGNVYFTINNAELWMMLKDSKFKKLKLGSDVGLLSHNDEIVKEIIFDGITTYSTSFEAMAQKAAVFVLGRKRYRKRFRPF</sequence>